<evidence type="ECO:0000256" key="1">
    <source>
        <dbReference type="SAM" id="SignalP"/>
    </source>
</evidence>
<sequence>MSARVLFCLSLSFTVAACDGSADAPVQGQRIALEDARGKVRAPLASPDTKDAAWTVASNGQAVQFGNPGAPPFLTLSCRIKENPPRIRIIRHTQARPGEKALFPVLGNGTIARFKVDATLADNEWRWEGAVPADDPLLEVFTGAREIEATLPGAGTLAIGGSRIPGEFIGWCRAGGVVREAVVEEQQAEAAEGAAE</sequence>
<feature type="signal peptide" evidence="1">
    <location>
        <begin position="1"/>
        <end position="17"/>
    </location>
</feature>
<dbReference type="PROSITE" id="PS51257">
    <property type="entry name" value="PROKAR_LIPOPROTEIN"/>
    <property type="match status" value="1"/>
</dbReference>
<feature type="chain" id="PRO_5026274588" evidence="1">
    <location>
        <begin position="18"/>
        <end position="196"/>
    </location>
</feature>
<reference evidence="2 3" key="1">
    <citation type="submission" date="2019-12" db="EMBL/GenBank/DDBJ databases">
        <title>Genomic-based taxomic classification of the family Erythrobacteraceae.</title>
        <authorList>
            <person name="Xu L."/>
        </authorList>
    </citation>
    <scope>NUCLEOTIDE SEQUENCE [LARGE SCALE GENOMIC DNA]</scope>
    <source>
        <strain evidence="2 3">MCCC 1K02066</strain>
    </source>
</reference>
<name>A0A6I4UVE0_9SPHN</name>
<proteinExistence type="predicted"/>
<evidence type="ECO:0000313" key="2">
    <source>
        <dbReference type="EMBL" id="MXP41427.1"/>
    </source>
</evidence>
<dbReference type="RefSeq" id="WP_160746275.1">
    <property type="nucleotide sequence ID" value="NZ_WTYK01000003.1"/>
</dbReference>
<evidence type="ECO:0000313" key="3">
    <source>
        <dbReference type="Proteomes" id="UP000469159"/>
    </source>
</evidence>
<keyword evidence="3" id="KW-1185">Reference proteome</keyword>
<dbReference type="AlphaFoldDB" id="A0A6I4UVE0"/>
<organism evidence="2 3">
    <name type="scientific">Croceibacterium soli</name>
    <dbReference type="NCBI Taxonomy" id="1739690"/>
    <lineage>
        <taxon>Bacteria</taxon>
        <taxon>Pseudomonadati</taxon>
        <taxon>Pseudomonadota</taxon>
        <taxon>Alphaproteobacteria</taxon>
        <taxon>Sphingomonadales</taxon>
        <taxon>Erythrobacteraceae</taxon>
        <taxon>Croceibacterium</taxon>
    </lineage>
</organism>
<dbReference type="OrthoDB" id="7391054at2"/>
<keyword evidence="1" id="KW-0732">Signal</keyword>
<gene>
    <name evidence="2" type="ORF">GRI75_07195</name>
</gene>
<accession>A0A6I4UVE0</accession>
<protein>
    <submittedName>
        <fullName evidence="2">Uncharacterized protein</fullName>
    </submittedName>
</protein>
<dbReference type="EMBL" id="WTYK01000003">
    <property type="protein sequence ID" value="MXP41427.1"/>
    <property type="molecule type" value="Genomic_DNA"/>
</dbReference>
<dbReference type="Proteomes" id="UP000469159">
    <property type="component" value="Unassembled WGS sequence"/>
</dbReference>
<comment type="caution">
    <text evidence="2">The sequence shown here is derived from an EMBL/GenBank/DDBJ whole genome shotgun (WGS) entry which is preliminary data.</text>
</comment>